<dbReference type="Proteomes" id="UP000297253">
    <property type="component" value="Unassembled WGS sequence"/>
</dbReference>
<comment type="caution">
    <text evidence="2">The sequence shown here is derived from an EMBL/GenBank/DDBJ whole genome shotgun (WGS) entry which is preliminary data.</text>
</comment>
<accession>A0A4Y9JDJ9</accession>
<protein>
    <recommendedName>
        <fullName evidence="1">Abortive infection protein-like C-terminal domain-containing protein</fullName>
    </recommendedName>
</protein>
<dbReference type="OrthoDB" id="5106738at2"/>
<feature type="domain" description="Abortive infection protein-like C-terminal" evidence="1">
    <location>
        <begin position="10"/>
        <end position="89"/>
    </location>
</feature>
<reference evidence="2 3" key="1">
    <citation type="submission" date="2019-03" db="EMBL/GenBank/DDBJ databases">
        <title>Diversity of the mouse oral microbiome.</title>
        <authorList>
            <person name="Joseph S."/>
            <person name="Aduse-Opoku J."/>
            <person name="Curtis M."/>
            <person name="Wade W."/>
            <person name="Hashim A."/>
        </authorList>
    </citation>
    <scope>NUCLEOTIDE SEQUENCE [LARGE SCALE GENOMIC DNA]</scope>
    <source>
        <strain evidence="2 3">WM131</strain>
    </source>
</reference>
<dbReference type="AlphaFoldDB" id="A0A4Y9JDJ9"/>
<dbReference type="InterPro" id="IPR026001">
    <property type="entry name" value="Abi-like_C"/>
</dbReference>
<evidence type="ECO:0000259" key="1">
    <source>
        <dbReference type="Pfam" id="PF14355"/>
    </source>
</evidence>
<name>A0A4Y9JDJ9_9STRE</name>
<sequence length="98" mass="11203">MNTKHTNISTLQKKVFKLLNLDTSHNISAKNNDDVKRVLSGLNQIIGGINNLRNDKGDGHGKRVAFKELPSRYDTLVVNSSITLINFIWNTYSERKYR</sequence>
<gene>
    <name evidence="2" type="ORF">E4T82_00870</name>
</gene>
<dbReference type="EMBL" id="SPPD01000001">
    <property type="protein sequence ID" value="TFU99033.1"/>
    <property type="molecule type" value="Genomic_DNA"/>
</dbReference>
<organism evidence="2 3">
    <name type="scientific">Streptococcus cuniculi</name>
    <dbReference type="NCBI Taxonomy" id="1432788"/>
    <lineage>
        <taxon>Bacteria</taxon>
        <taxon>Bacillati</taxon>
        <taxon>Bacillota</taxon>
        <taxon>Bacilli</taxon>
        <taxon>Lactobacillales</taxon>
        <taxon>Streptococcaceae</taxon>
        <taxon>Streptococcus</taxon>
    </lineage>
</organism>
<proteinExistence type="predicted"/>
<dbReference type="Pfam" id="PF14355">
    <property type="entry name" value="Abi_C"/>
    <property type="match status" value="1"/>
</dbReference>
<evidence type="ECO:0000313" key="3">
    <source>
        <dbReference type="Proteomes" id="UP000297253"/>
    </source>
</evidence>
<evidence type="ECO:0000313" key="2">
    <source>
        <dbReference type="EMBL" id="TFU99033.1"/>
    </source>
</evidence>